<dbReference type="InterPro" id="IPR011032">
    <property type="entry name" value="GroES-like_sf"/>
</dbReference>
<sequence>MTTTSQFLVQKDNIREGRIDTREVPPLGDGAVLARIDHFALTANNVTYGVMGDRIGYWKFFPVESEGEGVIPVWGFAEIVESAHPEVPVGERIYGFFPMASHLVMQPAKVSEGRFVDGAQHRAGLPPVYNSYTRVGAEPDYDGDLDDAHMVLFPLYATSFCIYDFMQDHDWYGASQVVVLSASSKTAIGCAYAIAADASAPRSVGVTSPRNVASVEKLGLYDEVLTYDSLDDIDASIPTVIIDMSGDGGVLGRLHDHLGDSMKYTSNVGVTHYDANTMPPGFIRERSEMFFAPGHIQKRHKEWGPGVFEKRAHDFWKDTALKSRDWLTIHREQGDGAVKQAWSAVAMGKTPADEAWVVGF</sequence>
<dbReference type="EMBL" id="JAHWXP010000003">
    <property type="protein sequence ID" value="MBY8337669.1"/>
    <property type="molecule type" value="Genomic_DNA"/>
</dbReference>
<protein>
    <submittedName>
        <fullName evidence="1">DUF2855 family protein</fullName>
    </submittedName>
</protein>
<evidence type="ECO:0000313" key="1">
    <source>
        <dbReference type="EMBL" id="MBY8337669.1"/>
    </source>
</evidence>
<gene>
    <name evidence="1" type="ORF">KYN89_11515</name>
</gene>
<dbReference type="RefSeq" id="WP_222825191.1">
    <property type="nucleotide sequence ID" value="NZ_JAHWXP010000003.1"/>
</dbReference>
<proteinExistence type="predicted"/>
<name>A0ABS7PF13_9SPHN</name>
<dbReference type="Gene3D" id="3.90.180.10">
    <property type="entry name" value="Medium-chain alcohol dehydrogenases, catalytic domain"/>
    <property type="match status" value="1"/>
</dbReference>
<dbReference type="SUPFAM" id="SSF50129">
    <property type="entry name" value="GroES-like"/>
    <property type="match status" value="1"/>
</dbReference>
<dbReference type="Proteomes" id="UP000759298">
    <property type="component" value="Unassembled WGS sequence"/>
</dbReference>
<evidence type="ECO:0000313" key="2">
    <source>
        <dbReference type="Proteomes" id="UP000759298"/>
    </source>
</evidence>
<comment type="caution">
    <text evidence="1">The sequence shown here is derived from an EMBL/GenBank/DDBJ whole genome shotgun (WGS) entry which is preliminary data.</text>
</comment>
<dbReference type="Pfam" id="PF11017">
    <property type="entry name" value="DUF2855"/>
    <property type="match status" value="1"/>
</dbReference>
<organism evidence="1 2">
    <name type="scientific">Alteriqipengyuania abyssalis</name>
    <dbReference type="NCBI Taxonomy" id="2860200"/>
    <lineage>
        <taxon>Bacteria</taxon>
        <taxon>Pseudomonadati</taxon>
        <taxon>Pseudomonadota</taxon>
        <taxon>Alphaproteobacteria</taxon>
        <taxon>Sphingomonadales</taxon>
        <taxon>Erythrobacteraceae</taxon>
        <taxon>Alteriqipengyuania</taxon>
    </lineage>
</organism>
<dbReference type="InterPro" id="IPR021276">
    <property type="entry name" value="DUF2855"/>
</dbReference>
<accession>A0ABS7PF13</accession>
<reference evidence="1 2" key="1">
    <citation type="submission" date="2021-07" db="EMBL/GenBank/DDBJ databases">
        <title>Alteriqipengyuania abyssalis NZ-12B nov, sp.nov isolated from deep sea sponge in pacific ocean.</title>
        <authorList>
            <person name="Tareen S."/>
            <person name="Wink J."/>
        </authorList>
    </citation>
    <scope>NUCLEOTIDE SEQUENCE [LARGE SCALE GENOMIC DNA]</scope>
    <source>
        <strain evidence="1 2">NZ-12B</strain>
    </source>
</reference>
<keyword evidence="2" id="KW-1185">Reference proteome</keyword>